<dbReference type="RefSeq" id="WP_310798372.1">
    <property type="nucleotide sequence ID" value="NZ_CP123872.1"/>
</dbReference>
<protein>
    <submittedName>
        <fullName evidence="9">Efflux RND transporter periplasmic adaptor subunit</fullName>
    </submittedName>
</protein>
<evidence type="ECO:0000256" key="3">
    <source>
        <dbReference type="ARBA" id="ARBA00022448"/>
    </source>
</evidence>
<feature type="domain" description="Multidrug resistance protein MdtA-like C-terminal permuted SH3" evidence="8">
    <location>
        <begin position="289"/>
        <end position="336"/>
    </location>
</feature>
<dbReference type="PANTHER" id="PTHR30469:SF16">
    <property type="entry name" value="HAE1 FAMILY EFFLUX PUMP MFP COMPONENT"/>
    <property type="match status" value="1"/>
</dbReference>
<evidence type="ECO:0000313" key="10">
    <source>
        <dbReference type="Proteomes" id="UP001268683"/>
    </source>
</evidence>
<evidence type="ECO:0000259" key="7">
    <source>
        <dbReference type="Pfam" id="PF25954"/>
    </source>
</evidence>
<keyword evidence="5" id="KW-1133">Transmembrane helix</keyword>
<dbReference type="InterPro" id="IPR058627">
    <property type="entry name" value="MdtA-like_C"/>
</dbReference>
<evidence type="ECO:0000256" key="5">
    <source>
        <dbReference type="SAM" id="Phobius"/>
    </source>
</evidence>
<dbReference type="Gene3D" id="1.10.287.470">
    <property type="entry name" value="Helix hairpin bin"/>
    <property type="match status" value="1"/>
</dbReference>
<dbReference type="AlphaFoldDB" id="A0AA52EBX6"/>
<evidence type="ECO:0000256" key="2">
    <source>
        <dbReference type="ARBA" id="ARBA00009477"/>
    </source>
</evidence>
<dbReference type="Gene3D" id="2.40.30.170">
    <property type="match status" value="1"/>
</dbReference>
<dbReference type="InterPro" id="IPR006143">
    <property type="entry name" value="RND_pump_MFP"/>
</dbReference>
<sequence>MSRTTGILTVIVIMLSTGSLWLLFGSNDEERKRGRGGRIVTVKVDPVKEREFSDIVEAIGNAKARESVVLTSRVTDTVSKVHFADGQVVSKGDLIVELTRDEELAQLSEAKANLLEAEKQFERIRDLVDQGNASTAALETSQRRRSEANYRLKAIEARLADRTVIAPFDGVLGLRQVSEGSLINQNTAITTIDAIDKIKLDFSVPERFISALAVGQQVSTKVDAYRGDLFKGVVQSVDSRIDPVTRAVKVRALVDNSELKLRPGMLMTVELISRTWVAPFVNEQSILPLAGNQYLYVIDDKGKAERRLVTLGLRRAGYVEVKSGVSVGDRVVIEGVMRLGRRGGKVVILNEKGEKGANLAGSHEKYKKKTTGF</sequence>
<evidence type="ECO:0000313" key="9">
    <source>
        <dbReference type="EMBL" id="WND02537.1"/>
    </source>
</evidence>
<dbReference type="PANTHER" id="PTHR30469">
    <property type="entry name" value="MULTIDRUG RESISTANCE PROTEIN MDTA"/>
    <property type="match status" value="1"/>
</dbReference>
<gene>
    <name evidence="9" type="ORF">QGN29_13370</name>
</gene>
<dbReference type="EMBL" id="CP123872">
    <property type="protein sequence ID" value="WND02537.1"/>
    <property type="molecule type" value="Genomic_DNA"/>
</dbReference>
<dbReference type="GO" id="GO:0015562">
    <property type="term" value="F:efflux transmembrane transporter activity"/>
    <property type="evidence" value="ECO:0007669"/>
    <property type="project" value="TreeGrafter"/>
</dbReference>
<dbReference type="FunFam" id="2.40.30.170:FF:000010">
    <property type="entry name" value="Efflux RND transporter periplasmic adaptor subunit"/>
    <property type="match status" value="1"/>
</dbReference>
<keyword evidence="5" id="KW-0472">Membrane</keyword>
<feature type="domain" description="CusB-like beta-barrel" evidence="7">
    <location>
        <begin position="200"/>
        <end position="273"/>
    </location>
</feature>
<evidence type="ECO:0000259" key="8">
    <source>
        <dbReference type="Pfam" id="PF25967"/>
    </source>
</evidence>
<comment type="similarity">
    <text evidence="2">Belongs to the membrane fusion protein (MFP) (TC 8.A.1) family.</text>
</comment>
<dbReference type="Gene3D" id="2.40.50.100">
    <property type="match status" value="1"/>
</dbReference>
<feature type="transmembrane region" description="Helical" evidence="5">
    <location>
        <begin position="6"/>
        <end position="25"/>
    </location>
</feature>
<keyword evidence="3" id="KW-0813">Transport</keyword>
<dbReference type="Gene3D" id="2.40.420.20">
    <property type="match status" value="1"/>
</dbReference>
<dbReference type="Pfam" id="PF25954">
    <property type="entry name" value="Beta-barrel_RND_2"/>
    <property type="match status" value="1"/>
</dbReference>
<dbReference type="GO" id="GO:1990281">
    <property type="term" value="C:efflux pump complex"/>
    <property type="evidence" value="ECO:0007669"/>
    <property type="project" value="TreeGrafter"/>
</dbReference>
<comment type="subcellular location">
    <subcellularLocation>
        <location evidence="1">Cell envelope</location>
    </subcellularLocation>
</comment>
<keyword evidence="5" id="KW-0812">Transmembrane</keyword>
<name>A0AA52EBX6_9PROT</name>
<dbReference type="Pfam" id="PF25967">
    <property type="entry name" value="RND-MFP_C"/>
    <property type="match status" value="1"/>
</dbReference>
<feature type="domain" description="Multidrug resistance protein MdtA-like barrel-sandwich hybrid" evidence="6">
    <location>
        <begin position="67"/>
        <end position="188"/>
    </location>
</feature>
<keyword evidence="4" id="KW-0175">Coiled coil</keyword>
<dbReference type="InterPro" id="IPR058625">
    <property type="entry name" value="MdtA-like_BSH"/>
</dbReference>
<dbReference type="Proteomes" id="UP001268683">
    <property type="component" value="Chromosome"/>
</dbReference>
<evidence type="ECO:0000256" key="4">
    <source>
        <dbReference type="SAM" id="Coils"/>
    </source>
</evidence>
<accession>A0AA52EBX6</accession>
<dbReference type="NCBIfam" id="TIGR01730">
    <property type="entry name" value="RND_mfp"/>
    <property type="match status" value="1"/>
</dbReference>
<dbReference type="InterPro" id="IPR058792">
    <property type="entry name" value="Beta-barrel_RND_2"/>
</dbReference>
<evidence type="ECO:0000256" key="1">
    <source>
        <dbReference type="ARBA" id="ARBA00004196"/>
    </source>
</evidence>
<evidence type="ECO:0000259" key="6">
    <source>
        <dbReference type="Pfam" id="PF25917"/>
    </source>
</evidence>
<keyword evidence="10" id="KW-1185">Reference proteome</keyword>
<reference evidence="9" key="1">
    <citation type="submission" date="2023-04" db="EMBL/GenBank/DDBJ databases">
        <title>Complete genome sequence of Temperatibacter marinus.</title>
        <authorList>
            <person name="Rong J.-C."/>
            <person name="Yi M.-L."/>
            <person name="Zhao Q."/>
        </authorList>
    </citation>
    <scope>NUCLEOTIDE SEQUENCE</scope>
    <source>
        <strain evidence="9">NBRC 110045</strain>
    </source>
</reference>
<organism evidence="9 10">
    <name type="scientific">Temperatibacter marinus</name>
    <dbReference type="NCBI Taxonomy" id="1456591"/>
    <lineage>
        <taxon>Bacteria</taxon>
        <taxon>Pseudomonadati</taxon>
        <taxon>Pseudomonadota</taxon>
        <taxon>Alphaproteobacteria</taxon>
        <taxon>Kordiimonadales</taxon>
        <taxon>Temperatibacteraceae</taxon>
        <taxon>Temperatibacter</taxon>
    </lineage>
</organism>
<dbReference type="Pfam" id="PF25917">
    <property type="entry name" value="BSH_RND"/>
    <property type="match status" value="1"/>
</dbReference>
<feature type="coiled-coil region" evidence="4">
    <location>
        <begin position="100"/>
        <end position="158"/>
    </location>
</feature>
<dbReference type="KEGG" id="tmk:QGN29_13370"/>
<proteinExistence type="inferred from homology"/>
<dbReference type="SUPFAM" id="SSF111369">
    <property type="entry name" value="HlyD-like secretion proteins"/>
    <property type="match status" value="1"/>
</dbReference>